<dbReference type="SUPFAM" id="SSF51735">
    <property type="entry name" value="NAD(P)-binding Rossmann-fold domains"/>
    <property type="match status" value="1"/>
</dbReference>
<evidence type="ECO:0000256" key="7">
    <source>
        <dbReference type="ARBA" id="ARBA00023002"/>
    </source>
</evidence>
<evidence type="ECO:0000313" key="16">
    <source>
        <dbReference type="EMBL" id="LAC28068.1"/>
    </source>
</evidence>
<dbReference type="InterPro" id="IPR013154">
    <property type="entry name" value="ADH-like_N"/>
</dbReference>
<evidence type="ECO:0000256" key="9">
    <source>
        <dbReference type="ARBA" id="ARBA00023128"/>
    </source>
</evidence>
<dbReference type="FunFam" id="3.40.50.720:FF:000112">
    <property type="entry name" value="Enoyl-[acyl-carrier-protein] reductase 1, mitochondrial"/>
    <property type="match status" value="1"/>
</dbReference>
<dbReference type="InterPro" id="IPR013149">
    <property type="entry name" value="ADH-like_C"/>
</dbReference>
<dbReference type="AlphaFoldDB" id="A0A6A7G9X3"/>
<evidence type="ECO:0000256" key="5">
    <source>
        <dbReference type="ARBA" id="ARBA00022857"/>
    </source>
</evidence>
<keyword evidence="4" id="KW-0276">Fatty acid metabolism</keyword>
<organism evidence="16">
    <name type="scientific">Hirondellea gigas</name>
    <dbReference type="NCBI Taxonomy" id="1518452"/>
    <lineage>
        <taxon>Eukaryota</taxon>
        <taxon>Metazoa</taxon>
        <taxon>Ecdysozoa</taxon>
        <taxon>Arthropoda</taxon>
        <taxon>Crustacea</taxon>
        <taxon>Multicrustacea</taxon>
        <taxon>Malacostraca</taxon>
        <taxon>Eumalacostraca</taxon>
        <taxon>Peracarida</taxon>
        <taxon>Amphipoda</taxon>
        <taxon>Amphilochidea</taxon>
        <taxon>Lysianassida</taxon>
        <taxon>Lysianassidira</taxon>
        <taxon>Lysianassoidea</taxon>
        <taxon>Lysianassidae</taxon>
        <taxon>Hirondellea</taxon>
    </lineage>
</organism>
<dbReference type="SUPFAM" id="SSF50129">
    <property type="entry name" value="GroES-like"/>
    <property type="match status" value="1"/>
</dbReference>
<keyword evidence="3" id="KW-0444">Lipid biosynthesis</keyword>
<comment type="subcellular location">
    <subcellularLocation>
        <location evidence="1">Mitochondrion</location>
    </subcellularLocation>
</comment>
<evidence type="ECO:0000256" key="4">
    <source>
        <dbReference type="ARBA" id="ARBA00022832"/>
    </source>
</evidence>
<dbReference type="Pfam" id="PF00107">
    <property type="entry name" value="ADH_zinc_N"/>
    <property type="match status" value="1"/>
</dbReference>
<reference evidence="16" key="1">
    <citation type="submission" date="2017-11" db="EMBL/GenBank/DDBJ databases">
        <title>The sensing device of the deep-sea amphipod.</title>
        <authorList>
            <person name="Kobayashi H."/>
            <person name="Nagahama T."/>
            <person name="Arai W."/>
            <person name="Sasagawa Y."/>
            <person name="Umeda M."/>
            <person name="Hayashi T."/>
            <person name="Nikaido I."/>
            <person name="Watanabe H."/>
            <person name="Oguri K."/>
            <person name="Kitazato H."/>
            <person name="Fujioka K."/>
            <person name="Kido Y."/>
            <person name="Takami H."/>
        </authorList>
    </citation>
    <scope>NUCLEOTIDE SEQUENCE</scope>
    <source>
        <tissue evidence="16">Whole body</tissue>
    </source>
</reference>
<dbReference type="Gene3D" id="3.90.180.10">
    <property type="entry name" value="Medium-chain alcohol dehydrogenases, catalytic domain"/>
    <property type="match status" value="1"/>
</dbReference>
<feature type="domain" description="Enoyl reductase (ER)" evidence="15">
    <location>
        <begin position="31"/>
        <end position="350"/>
    </location>
</feature>
<dbReference type="PANTHER" id="PTHR43981">
    <property type="entry name" value="ENOYL-[ACYL-CARRIER-PROTEIN] REDUCTASE, MITOCHONDRIAL"/>
    <property type="match status" value="1"/>
</dbReference>
<keyword evidence="8" id="KW-0443">Lipid metabolism</keyword>
<sequence>MLRQCVRVVRHSRSSRSFSTTARAAVYSSFGSPQKSLSVKEFTYDDPKGSEVLIRMLAAPINPSDVNMIEGSYPICPETEEKIGGNEGVGIIESVGSEVTQFTKGDRVLPKRPCFGTWRTYAVEDQSKLRKISNTIPIELAATISVNPCSAFRLLTDFANLSAGDVIVQNGCNSVVGQSIIQIAHSKGIKTINILRDRPDFAETVEYCKNLGGDIVVTEDYIQTAAFKTLIADMPRPKLAFNSVGGRSATDMARILEKGGTMITYGGMSRKPVTIPTGLLIFNDIVLKGFWLSKWTETHSETEQNEMISALTEMIEKGTLKWKIQREKFENICEILQTNNKSFSSGKKVLMF</sequence>
<name>A0A6A7G9X3_9CRUS</name>
<dbReference type="Gene3D" id="3.40.50.720">
    <property type="entry name" value="NAD(P)-binding Rossmann-like Domain"/>
    <property type="match status" value="1"/>
</dbReference>
<dbReference type="SMART" id="SM00829">
    <property type="entry name" value="PKS_ER"/>
    <property type="match status" value="1"/>
</dbReference>
<dbReference type="InterPro" id="IPR051034">
    <property type="entry name" value="Mito_Enoyl-ACP_Reductase"/>
</dbReference>
<keyword evidence="5" id="KW-0521">NADP</keyword>
<proteinExistence type="evidence at transcript level"/>
<evidence type="ECO:0000256" key="3">
    <source>
        <dbReference type="ARBA" id="ARBA00022516"/>
    </source>
</evidence>
<evidence type="ECO:0000256" key="11">
    <source>
        <dbReference type="ARBA" id="ARBA00038963"/>
    </source>
</evidence>
<keyword evidence="6" id="KW-0809">Transit peptide</keyword>
<protein>
    <recommendedName>
        <fullName evidence="12">Enoyl-[acyl-carrier-protein] reductase, mitochondrial</fullName>
        <ecNumber evidence="11">1.3.1.104</ecNumber>
    </recommendedName>
    <alternativeName>
        <fullName evidence="13">2-enoyl thioester reductase</fullName>
    </alternativeName>
</protein>
<dbReference type="EC" id="1.3.1.104" evidence="11"/>
<keyword evidence="7" id="KW-0560">Oxidoreductase</keyword>
<evidence type="ECO:0000256" key="12">
    <source>
        <dbReference type="ARBA" id="ARBA00041058"/>
    </source>
</evidence>
<comment type="similarity">
    <text evidence="2">Belongs to the zinc-containing alcohol dehydrogenase family. Quinone oxidoreductase subfamily.</text>
</comment>
<dbReference type="InterPro" id="IPR011032">
    <property type="entry name" value="GroES-like_sf"/>
</dbReference>
<dbReference type="EMBL" id="IACT01008956">
    <property type="protein sequence ID" value="LAC28068.1"/>
    <property type="molecule type" value="mRNA"/>
</dbReference>
<keyword evidence="9" id="KW-0496">Mitochondrion</keyword>
<dbReference type="GO" id="GO:0006633">
    <property type="term" value="P:fatty acid biosynthetic process"/>
    <property type="evidence" value="ECO:0007669"/>
    <property type="project" value="UniProtKB-KW"/>
</dbReference>
<dbReference type="CDD" id="cd08290">
    <property type="entry name" value="ETR"/>
    <property type="match status" value="1"/>
</dbReference>
<evidence type="ECO:0000259" key="15">
    <source>
        <dbReference type="SMART" id="SM00829"/>
    </source>
</evidence>
<accession>A0A6A7G9X3</accession>
<dbReference type="Pfam" id="PF08240">
    <property type="entry name" value="ADH_N"/>
    <property type="match status" value="1"/>
</dbReference>
<dbReference type="InterPro" id="IPR036291">
    <property type="entry name" value="NAD(P)-bd_dom_sf"/>
</dbReference>
<evidence type="ECO:0000256" key="13">
    <source>
        <dbReference type="ARBA" id="ARBA00042123"/>
    </source>
</evidence>
<comment type="catalytic activity">
    <reaction evidence="14">
        <text>a 2,3-saturated acyl-[ACP] + NADP(+) = a (2E)-enoyl-[ACP] + NADPH + H(+)</text>
        <dbReference type="Rhea" id="RHEA:22564"/>
        <dbReference type="Rhea" id="RHEA-COMP:9925"/>
        <dbReference type="Rhea" id="RHEA-COMP:9926"/>
        <dbReference type="ChEBI" id="CHEBI:15378"/>
        <dbReference type="ChEBI" id="CHEBI:57783"/>
        <dbReference type="ChEBI" id="CHEBI:58349"/>
        <dbReference type="ChEBI" id="CHEBI:78784"/>
        <dbReference type="ChEBI" id="CHEBI:78785"/>
        <dbReference type="EC" id="1.3.1.104"/>
    </reaction>
</comment>
<evidence type="ECO:0000256" key="10">
    <source>
        <dbReference type="ARBA" id="ARBA00023160"/>
    </source>
</evidence>
<evidence type="ECO:0000256" key="1">
    <source>
        <dbReference type="ARBA" id="ARBA00004173"/>
    </source>
</evidence>
<dbReference type="GO" id="GO:0141148">
    <property type="term" value="F:enoyl-[acyl-carrier-protein] reductase (NADPH) activity"/>
    <property type="evidence" value="ECO:0007669"/>
    <property type="project" value="UniProtKB-EC"/>
</dbReference>
<dbReference type="InterPro" id="IPR020843">
    <property type="entry name" value="ER"/>
</dbReference>
<evidence type="ECO:0000256" key="2">
    <source>
        <dbReference type="ARBA" id="ARBA00010371"/>
    </source>
</evidence>
<keyword evidence="10" id="KW-0275">Fatty acid biosynthesis</keyword>
<dbReference type="GO" id="GO:0005739">
    <property type="term" value="C:mitochondrion"/>
    <property type="evidence" value="ECO:0007669"/>
    <property type="project" value="UniProtKB-SubCell"/>
</dbReference>
<evidence type="ECO:0000256" key="14">
    <source>
        <dbReference type="ARBA" id="ARBA00048843"/>
    </source>
</evidence>
<dbReference type="PANTHER" id="PTHR43981:SF2">
    <property type="entry name" value="ENOYL-[ACYL-CARRIER-PROTEIN] REDUCTASE, MITOCHONDRIAL"/>
    <property type="match status" value="1"/>
</dbReference>
<evidence type="ECO:0000256" key="8">
    <source>
        <dbReference type="ARBA" id="ARBA00023098"/>
    </source>
</evidence>
<evidence type="ECO:0000256" key="6">
    <source>
        <dbReference type="ARBA" id="ARBA00022946"/>
    </source>
</evidence>